<protein>
    <recommendedName>
        <fullName evidence="1">Nucleotide modification associated domain-containing protein</fullName>
    </recommendedName>
</protein>
<evidence type="ECO:0000313" key="2">
    <source>
        <dbReference type="EMBL" id="MPN23173.1"/>
    </source>
</evidence>
<dbReference type="Pfam" id="PF18754">
    <property type="entry name" value="Nmad3"/>
    <property type="match status" value="1"/>
</dbReference>
<sequence>MKVILSRKGFDSQYGQISSPILPDSTLLSLPIPSKVDVETKFIDLSHNGKSYYEIIKELNPN</sequence>
<feature type="domain" description="Nucleotide modification associated" evidence="1">
    <location>
        <begin position="2"/>
        <end position="60"/>
    </location>
</feature>
<dbReference type="EMBL" id="VSSQ01071602">
    <property type="protein sequence ID" value="MPN23173.1"/>
    <property type="molecule type" value="Genomic_DNA"/>
</dbReference>
<accession>A0A645GHF6</accession>
<dbReference type="InterPro" id="IPR041135">
    <property type="entry name" value="Nmad3"/>
</dbReference>
<name>A0A645GHF6_9ZZZZ</name>
<proteinExistence type="predicted"/>
<gene>
    <name evidence="2" type="ORF">SDC9_170561</name>
</gene>
<dbReference type="AlphaFoldDB" id="A0A645GHF6"/>
<comment type="caution">
    <text evidence="2">The sequence shown here is derived from an EMBL/GenBank/DDBJ whole genome shotgun (WGS) entry which is preliminary data.</text>
</comment>
<organism evidence="2">
    <name type="scientific">bioreactor metagenome</name>
    <dbReference type="NCBI Taxonomy" id="1076179"/>
    <lineage>
        <taxon>unclassified sequences</taxon>
        <taxon>metagenomes</taxon>
        <taxon>ecological metagenomes</taxon>
    </lineage>
</organism>
<reference evidence="2" key="1">
    <citation type="submission" date="2019-08" db="EMBL/GenBank/DDBJ databases">
        <authorList>
            <person name="Kucharzyk K."/>
            <person name="Murdoch R.W."/>
            <person name="Higgins S."/>
            <person name="Loffler F."/>
        </authorList>
    </citation>
    <scope>NUCLEOTIDE SEQUENCE</scope>
</reference>
<evidence type="ECO:0000259" key="1">
    <source>
        <dbReference type="Pfam" id="PF18754"/>
    </source>
</evidence>